<evidence type="ECO:0000259" key="2">
    <source>
        <dbReference type="Pfam" id="PF12770"/>
    </source>
</evidence>
<keyword evidence="1" id="KW-0175">Coiled coil</keyword>
<keyword evidence="4" id="KW-1185">Reference proteome</keyword>
<feature type="coiled-coil region" evidence="1">
    <location>
        <begin position="885"/>
        <end position="912"/>
    </location>
</feature>
<dbReference type="InterPro" id="IPR024983">
    <property type="entry name" value="CHAT_dom"/>
</dbReference>
<protein>
    <submittedName>
        <fullName evidence="3">CHAT domain-containing protein</fullName>
    </submittedName>
</protein>
<dbReference type="EMBL" id="JARJCW010000003">
    <property type="protein sequence ID" value="KAJ7227038.1"/>
    <property type="molecule type" value="Genomic_DNA"/>
</dbReference>
<dbReference type="SUPFAM" id="SSF48452">
    <property type="entry name" value="TPR-like"/>
    <property type="match status" value="1"/>
</dbReference>
<evidence type="ECO:0000313" key="3">
    <source>
        <dbReference type="EMBL" id="KAJ7227038.1"/>
    </source>
</evidence>
<proteinExistence type="predicted"/>
<evidence type="ECO:0000313" key="4">
    <source>
        <dbReference type="Proteomes" id="UP001219525"/>
    </source>
</evidence>
<dbReference type="Pfam" id="PF12770">
    <property type="entry name" value="CHAT"/>
    <property type="match status" value="1"/>
</dbReference>
<dbReference type="PANTHER" id="PTHR19959">
    <property type="entry name" value="KINESIN LIGHT CHAIN"/>
    <property type="match status" value="1"/>
</dbReference>
<dbReference type="Gene3D" id="1.25.40.10">
    <property type="entry name" value="Tetratricopeptide repeat domain"/>
    <property type="match status" value="3"/>
</dbReference>
<organism evidence="3 4">
    <name type="scientific">Mycena pura</name>
    <dbReference type="NCBI Taxonomy" id="153505"/>
    <lineage>
        <taxon>Eukaryota</taxon>
        <taxon>Fungi</taxon>
        <taxon>Dikarya</taxon>
        <taxon>Basidiomycota</taxon>
        <taxon>Agaricomycotina</taxon>
        <taxon>Agaricomycetes</taxon>
        <taxon>Agaricomycetidae</taxon>
        <taxon>Agaricales</taxon>
        <taxon>Marasmiineae</taxon>
        <taxon>Mycenaceae</taxon>
        <taxon>Mycena</taxon>
    </lineage>
</organism>
<comment type="caution">
    <text evidence="3">The sequence shown here is derived from an EMBL/GenBank/DDBJ whole genome shotgun (WGS) entry which is preliminary data.</text>
</comment>
<reference evidence="3" key="1">
    <citation type="submission" date="2023-03" db="EMBL/GenBank/DDBJ databases">
        <title>Massive genome expansion in bonnet fungi (Mycena s.s.) driven by repeated elements and novel gene families across ecological guilds.</title>
        <authorList>
            <consortium name="Lawrence Berkeley National Laboratory"/>
            <person name="Harder C.B."/>
            <person name="Miyauchi S."/>
            <person name="Viragh M."/>
            <person name="Kuo A."/>
            <person name="Thoen E."/>
            <person name="Andreopoulos B."/>
            <person name="Lu D."/>
            <person name="Skrede I."/>
            <person name="Drula E."/>
            <person name="Henrissat B."/>
            <person name="Morin E."/>
            <person name="Kohler A."/>
            <person name="Barry K."/>
            <person name="LaButti K."/>
            <person name="Morin E."/>
            <person name="Salamov A."/>
            <person name="Lipzen A."/>
            <person name="Mereny Z."/>
            <person name="Hegedus B."/>
            <person name="Baldrian P."/>
            <person name="Stursova M."/>
            <person name="Weitz H."/>
            <person name="Taylor A."/>
            <person name="Grigoriev I.V."/>
            <person name="Nagy L.G."/>
            <person name="Martin F."/>
            <person name="Kauserud H."/>
        </authorList>
    </citation>
    <scope>NUCLEOTIDE SEQUENCE</scope>
    <source>
        <strain evidence="3">9144</strain>
    </source>
</reference>
<dbReference type="PANTHER" id="PTHR19959:SF119">
    <property type="entry name" value="FUNGAL LIPASE-LIKE DOMAIN-CONTAINING PROTEIN"/>
    <property type="match status" value="1"/>
</dbReference>
<accession>A0AAD7E3S5</accession>
<name>A0AAD7E3S5_9AGAR</name>
<gene>
    <name evidence="3" type="ORF">GGX14DRAFT_385808</name>
</gene>
<feature type="domain" description="CHAT" evidence="2">
    <location>
        <begin position="1012"/>
        <end position="1288"/>
    </location>
</feature>
<sequence length="1289" mass="143735">MDSDQITLYREALCHTSDQELWRALTKLGCALYSRFTVAGGLADLEESVSLLTKAVGLQLSTHSDRVNTLFDAATVSFTRYVQLRRLPDLVDPIAYLREALKLVSNTHVLKPVILGLLSQVLQSRYEWGPYSKDADIIEAFTCLRQAVVMCPTPDRTRQLSLGQLGQALYRQYRVKDSNIDKSVALSSLDESASLLQEALELAQSQGTPKEQAELRIHLSLALRARFLWTAIQSDLDKAISMQEEALSLCSDTDRPWIMTNLVTTLHIRYDCTKQPRDLIRAIDLHNKTLTLPPQSRRDRSNAFTILEPVLRKRLQPEKSLSILLQSDSPSFELPSLGSLNDTVADLHVADSRLAELRSALKADTVDRVNALSSLGLAHYTCAVLQMEVGKYPQQNIDESITLLRNALDLYPSSHPERPSALLNLSLALYVLYESQSLAPDMDSTLEWITNLLREALDLQSDRTALRASIVDNLALSLHARFKHGGKPLDLDEAVLLNREALDIRMHLHLDLATSLLHLAETLQSRAEESREIFDLEEAIKLYKQIFALQDVSLRVRKQSNHQLASTLQLRFALTKRIEDLDEAVLTCQNALALCSEADIWWSRIVNNLAVGLRTRFTVSHHLQDLDSALNLHRAALNFLSGCDWHPDVLGVSTHLASTLSLRAEVIGRLSDLNEAIKLCSDTLLLYRHNHNRDNPVGCSMLNILGRALIARFLRADDAGDNRDDCSQASDAYDAIQQSIALPLSQRYLAVRLSARISDALDDGHGMGLQRYLETIELLPHLASIGLNLVARQRALVLDTDGLACEAAACAIRQKKYDKAVEFLETGRAIFWSQALQLRTPVHQLEAVRPDLAQKLREVSNSLERGALGDVPATADAPVKITMEREKKTVYYRQLEEDREELLERIRQIDSFRDFLMPKTFEVLSQSARHGPVVILNASSFRSECDALVLTPGNNAPLHIPLRACSYQLAQQLRRQMQRLCGTSLLAIRGNERYSVPAGGSTARGSDDAFRKMLGTLWKFVVLPVLDAMGVKRSDTPSRIWWLPTGPFSSLPIHAAGNYQGPEESLNCTGNYVVSSYIPTLNSLLDSSPQLSTEPFQMLAVIQSNASGHPPLPYTKEELECIRRHIPGGLLQVYGIPDRPADVQTVLAKLPAASINPYSPLKSSLIMKEPLEITELMQLQVPYASLVYLSACQTAMGDDKLPDEVINLAVAFLFVGYRSAVATLWSIHDRDGPKVADVFYEYLSRKVEDVPESVPQVTQAAYALHAAVKKLRNDGCSFARWVPFIHMGL</sequence>
<dbReference type="InterPro" id="IPR011990">
    <property type="entry name" value="TPR-like_helical_dom_sf"/>
</dbReference>
<dbReference type="Proteomes" id="UP001219525">
    <property type="component" value="Unassembled WGS sequence"/>
</dbReference>
<evidence type="ECO:0000256" key="1">
    <source>
        <dbReference type="SAM" id="Coils"/>
    </source>
</evidence>